<dbReference type="Pfam" id="PF07727">
    <property type="entry name" value="RVT_2"/>
    <property type="match status" value="1"/>
</dbReference>
<reference evidence="2 3" key="2">
    <citation type="journal article" date="2017" name="Nature">
        <title>The Apostasia genome and the evolution of orchids.</title>
        <authorList>
            <person name="Zhang G.Q."/>
            <person name="Liu K.W."/>
            <person name="Li Z."/>
            <person name="Lohaus R."/>
            <person name="Hsiao Y.Y."/>
            <person name="Niu S.C."/>
            <person name="Wang J.Y."/>
            <person name="Lin Y.C."/>
            <person name="Xu Q."/>
            <person name="Chen L.J."/>
            <person name="Yoshida K."/>
            <person name="Fujiwara S."/>
            <person name="Wang Z.W."/>
            <person name="Zhang Y.Q."/>
            <person name="Mitsuda N."/>
            <person name="Wang M."/>
            <person name="Liu G.H."/>
            <person name="Pecoraro L."/>
            <person name="Huang H.X."/>
            <person name="Xiao X.J."/>
            <person name="Lin M."/>
            <person name="Wu X.Y."/>
            <person name="Wu W.L."/>
            <person name="Chen Y.Y."/>
            <person name="Chang S.B."/>
            <person name="Sakamoto S."/>
            <person name="Ohme-Takagi M."/>
            <person name="Yagi M."/>
            <person name="Zeng S.J."/>
            <person name="Shen C.Y."/>
            <person name="Yeh C.M."/>
            <person name="Luo Y.B."/>
            <person name="Tsai W.C."/>
            <person name="Van de Peer Y."/>
            <person name="Liu Z.J."/>
        </authorList>
    </citation>
    <scope>NUCLEOTIDE SEQUENCE [LARGE SCALE GENOMIC DNA]</scope>
    <source>
        <tissue evidence="2">The whole plant</tissue>
    </source>
</reference>
<feature type="domain" description="Integrase catalytic" evidence="1">
    <location>
        <begin position="1"/>
        <end position="124"/>
    </location>
</feature>
<dbReference type="Gene3D" id="3.30.420.10">
    <property type="entry name" value="Ribonuclease H-like superfamily/Ribonuclease H"/>
    <property type="match status" value="1"/>
</dbReference>
<evidence type="ECO:0000313" key="2">
    <source>
        <dbReference type="EMBL" id="PKU61453.1"/>
    </source>
</evidence>
<dbReference type="EMBL" id="KZ503779">
    <property type="protein sequence ID" value="PKU61453.1"/>
    <property type="molecule type" value="Genomic_DNA"/>
</dbReference>
<dbReference type="CDD" id="cd09272">
    <property type="entry name" value="RNase_HI_RT_Ty1"/>
    <property type="match status" value="1"/>
</dbReference>
<keyword evidence="3" id="KW-1185">Reference proteome</keyword>
<accession>A0A2I0VDI3</accession>
<proteinExistence type="predicted"/>
<dbReference type="Proteomes" id="UP000233837">
    <property type="component" value="Unassembled WGS sequence"/>
</dbReference>
<organism evidence="2 3">
    <name type="scientific">Dendrobium catenatum</name>
    <dbReference type="NCBI Taxonomy" id="906689"/>
    <lineage>
        <taxon>Eukaryota</taxon>
        <taxon>Viridiplantae</taxon>
        <taxon>Streptophyta</taxon>
        <taxon>Embryophyta</taxon>
        <taxon>Tracheophyta</taxon>
        <taxon>Spermatophyta</taxon>
        <taxon>Magnoliopsida</taxon>
        <taxon>Liliopsida</taxon>
        <taxon>Asparagales</taxon>
        <taxon>Orchidaceae</taxon>
        <taxon>Epidendroideae</taxon>
        <taxon>Malaxideae</taxon>
        <taxon>Dendrobiinae</taxon>
        <taxon>Dendrobium</taxon>
    </lineage>
</organism>
<sequence>MHTKQETFSKFKMLYRLIKTQFNMTPKTLRSDGGGEYTSTEFTTFLNTHGIQRQLSCPHTPEKNGVAERKHRHLLELTRTLLHASHVPNTFWAEALSTANYLINRLPSKSINLDTPFRRLHGRSPNYSFLRKFGCLCFPWLRPYAPNKLSPRSQECILLGYSTSHKGYKCYNLHTHKIHISRHVEFHEHIFPYKNIKSQSQEPSPTTPTHISPYLLTPVSTVTPPVHRQTDLTAPSLTTQRLPPSSPTPAPIIPTAPHTSTPHALLPVIPRQPSHHMTTRLKSGITKPKHIFSLVSSNSSQETPSNYKQAAKIGHWQQAMSEEFDALTKQGTWTLVPPPPNKPILGCKWTYKTKTLPNGKIDRYKARLVALGYDQQLGINYTETFSPVAKMTTIRIVLTLAVHRKWSILQLDVSNAFLHGDLPDDVYMRQPPGFTDPTKPDLVCKLQKSLYGLKQAPRQWYEKLTQFLQKHGFRFSRSDPSLLILKQNHIQIFFLIYVDDLLITGNDESAIQQLLLVLRSTFALKQLGVISLFLGIQVIQQPDGIFLTQQHHAEKILRETNLQDSKPASTPSTLKSKLPEQDLLQYSDPTLYRHIAGSLQYLSITRPDIAYATNQLCQHMHQPSNADFQALKCLLRYLKGTVTYGLPIRSGDLTLRAFTDADWAADSTDRKSISGYCTFLGPTLVSWTVKKQVTVAKSSTEAEYRALSAATSEVIWLRRLLDELGMTQTVPTTIHCDNISAMAIAKNPILHARTKHIEIDYQFIRHHLHSDSIRLAHIPSTDQVADIFTKSFVSARFHDLRRKLTIQDPND</sequence>
<dbReference type="GO" id="GO:0015074">
    <property type="term" value="P:DNA integration"/>
    <property type="evidence" value="ECO:0007669"/>
    <property type="project" value="InterPro"/>
</dbReference>
<dbReference type="Pfam" id="PF25597">
    <property type="entry name" value="SH3_retrovirus"/>
    <property type="match status" value="1"/>
</dbReference>
<dbReference type="PANTHER" id="PTHR11439">
    <property type="entry name" value="GAG-POL-RELATED RETROTRANSPOSON"/>
    <property type="match status" value="1"/>
</dbReference>
<reference evidence="2 3" key="1">
    <citation type="journal article" date="2016" name="Sci. Rep.">
        <title>The Dendrobium catenatum Lindl. genome sequence provides insights into polysaccharide synthase, floral development and adaptive evolution.</title>
        <authorList>
            <person name="Zhang G.Q."/>
            <person name="Xu Q."/>
            <person name="Bian C."/>
            <person name="Tsai W.C."/>
            <person name="Yeh C.M."/>
            <person name="Liu K.W."/>
            <person name="Yoshida K."/>
            <person name="Zhang L.S."/>
            <person name="Chang S.B."/>
            <person name="Chen F."/>
            <person name="Shi Y."/>
            <person name="Su Y.Y."/>
            <person name="Zhang Y.Q."/>
            <person name="Chen L.J."/>
            <person name="Yin Y."/>
            <person name="Lin M."/>
            <person name="Huang H."/>
            <person name="Deng H."/>
            <person name="Wang Z.W."/>
            <person name="Zhu S.L."/>
            <person name="Zhao X."/>
            <person name="Deng C."/>
            <person name="Niu S.C."/>
            <person name="Huang J."/>
            <person name="Wang M."/>
            <person name="Liu G.H."/>
            <person name="Yang H.J."/>
            <person name="Xiao X.J."/>
            <person name="Hsiao Y.Y."/>
            <person name="Wu W.L."/>
            <person name="Chen Y.Y."/>
            <person name="Mitsuda N."/>
            <person name="Ohme-Takagi M."/>
            <person name="Luo Y.B."/>
            <person name="Van de Peer Y."/>
            <person name="Liu Z.J."/>
        </authorList>
    </citation>
    <scope>NUCLEOTIDE SEQUENCE [LARGE SCALE GENOMIC DNA]</scope>
    <source>
        <tissue evidence="2">The whole plant</tissue>
    </source>
</reference>
<dbReference type="SUPFAM" id="SSF53098">
    <property type="entry name" value="Ribonuclease H-like"/>
    <property type="match status" value="1"/>
</dbReference>
<dbReference type="GO" id="GO:0003676">
    <property type="term" value="F:nucleic acid binding"/>
    <property type="evidence" value="ECO:0007669"/>
    <property type="project" value="InterPro"/>
</dbReference>
<dbReference type="InterPro" id="IPR043502">
    <property type="entry name" value="DNA/RNA_pol_sf"/>
</dbReference>
<protein>
    <submittedName>
        <fullName evidence="2">Retrovirus-related Pol polyprotein from transposon TNT 1-94</fullName>
    </submittedName>
</protein>
<dbReference type="InterPro" id="IPR013103">
    <property type="entry name" value="RVT_2"/>
</dbReference>
<dbReference type="SUPFAM" id="SSF56672">
    <property type="entry name" value="DNA/RNA polymerases"/>
    <property type="match status" value="1"/>
</dbReference>
<dbReference type="InterPro" id="IPR057670">
    <property type="entry name" value="SH3_retrovirus"/>
</dbReference>
<dbReference type="InterPro" id="IPR012337">
    <property type="entry name" value="RNaseH-like_sf"/>
</dbReference>
<dbReference type="PROSITE" id="PS50994">
    <property type="entry name" value="INTEGRASE"/>
    <property type="match status" value="1"/>
</dbReference>
<gene>
    <name evidence="2" type="ORF">MA16_Dca019689</name>
</gene>
<evidence type="ECO:0000259" key="1">
    <source>
        <dbReference type="PROSITE" id="PS50994"/>
    </source>
</evidence>
<dbReference type="InterPro" id="IPR001584">
    <property type="entry name" value="Integrase_cat-core"/>
</dbReference>
<dbReference type="PANTHER" id="PTHR11439:SF467">
    <property type="entry name" value="INTEGRASE CATALYTIC DOMAIN-CONTAINING PROTEIN"/>
    <property type="match status" value="1"/>
</dbReference>
<dbReference type="InterPro" id="IPR036397">
    <property type="entry name" value="RNaseH_sf"/>
</dbReference>
<name>A0A2I0VDI3_9ASPA</name>
<dbReference type="AlphaFoldDB" id="A0A2I0VDI3"/>
<evidence type="ECO:0000313" key="3">
    <source>
        <dbReference type="Proteomes" id="UP000233837"/>
    </source>
</evidence>